<dbReference type="FunFam" id="2.10.25.10:FF:000038">
    <property type="entry name" value="Fibrillin 2"/>
    <property type="match status" value="1"/>
</dbReference>
<feature type="repeat" description="TNFR-Cys" evidence="6">
    <location>
        <begin position="361"/>
        <end position="405"/>
    </location>
</feature>
<dbReference type="PROSITE" id="PS50026">
    <property type="entry name" value="EGF_3"/>
    <property type="match status" value="1"/>
</dbReference>
<keyword evidence="2" id="KW-0732">Signal</keyword>
<evidence type="ECO:0000256" key="6">
    <source>
        <dbReference type="PROSITE-ProRule" id="PRU00206"/>
    </source>
</evidence>
<dbReference type="InParanoid" id="K1QNB2"/>
<dbReference type="PROSITE" id="PS50050">
    <property type="entry name" value="TNFR_NGFR_2"/>
    <property type="match status" value="1"/>
</dbReference>
<dbReference type="GO" id="GO:0005509">
    <property type="term" value="F:calcium ion binding"/>
    <property type="evidence" value="ECO:0007669"/>
    <property type="project" value="InterPro"/>
</dbReference>
<reference evidence="9" key="1">
    <citation type="journal article" date="2012" name="Nature">
        <title>The oyster genome reveals stress adaptation and complexity of shell formation.</title>
        <authorList>
            <person name="Zhang G."/>
            <person name="Fang X."/>
            <person name="Guo X."/>
            <person name="Li L."/>
            <person name="Luo R."/>
            <person name="Xu F."/>
            <person name="Yang P."/>
            <person name="Zhang L."/>
            <person name="Wang X."/>
            <person name="Qi H."/>
            <person name="Xiong Z."/>
            <person name="Que H."/>
            <person name="Xie Y."/>
            <person name="Holland P.W."/>
            <person name="Paps J."/>
            <person name="Zhu Y."/>
            <person name="Wu F."/>
            <person name="Chen Y."/>
            <person name="Wang J."/>
            <person name="Peng C."/>
            <person name="Meng J."/>
            <person name="Yang L."/>
            <person name="Liu J."/>
            <person name="Wen B."/>
            <person name="Zhang N."/>
            <person name="Huang Z."/>
            <person name="Zhu Q."/>
            <person name="Feng Y."/>
            <person name="Mount A."/>
            <person name="Hedgecock D."/>
            <person name="Xu Z."/>
            <person name="Liu Y."/>
            <person name="Domazet-Loso T."/>
            <person name="Du Y."/>
            <person name="Sun X."/>
            <person name="Zhang S."/>
            <person name="Liu B."/>
            <person name="Cheng P."/>
            <person name="Jiang X."/>
            <person name="Li J."/>
            <person name="Fan D."/>
            <person name="Wang W."/>
            <person name="Fu W."/>
            <person name="Wang T."/>
            <person name="Wang B."/>
            <person name="Zhang J."/>
            <person name="Peng Z."/>
            <person name="Li Y."/>
            <person name="Li N."/>
            <person name="Wang J."/>
            <person name="Chen M."/>
            <person name="He Y."/>
            <person name="Tan F."/>
            <person name="Song X."/>
            <person name="Zheng Q."/>
            <person name="Huang R."/>
            <person name="Yang H."/>
            <person name="Du X."/>
            <person name="Chen L."/>
            <person name="Yang M."/>
            <person name="Gaffney P.M."/>
            <person name="Wang S."/>
            <person name="Luo L."/>
            <person name="She Z."/>
            <person name="Ming Y."/>
            <person name="Huang W."/>
            <person name="Zhang S."/>
            <person name="Huang B."/>
            <person name="Zhang Y."/>
            <person name="Qu T."/>
            <person name="Ni P."/>
            <person name="Miao G."/>
            <person name="Wang J."/>
            <person name="Wang Q."/>
            <person name="Steinberg C.E."/>
            <person name="Wang H."/>
            <person name="Li N."/>
            <person name="Qian L."/>
            <person name="Zhang G."/>
            <person name="Li Y."/>
            <person name="Yang H."/>
            <person name="Liu X."/>
            <person name="Wang J."/>
            <person name="Yin Y."/>
            <person name="Wang J."/>
        </authorList>
    </citation>
    <scope>NUCLEOTIDE SEQUENCE [LARGE SCALE GENOMIC DNA]</scope>
    <source>
        <strain evidence="9">05x7-T-G4-1.051#20</strain>
    </source>
</reference>
<keyword evidence="3" id="KW-0677">Repeat</keyword>
<dbReference type="HOGENOM" id="CLU_239116_0_0_1"/>
<dbReference type="Pfam" id="PF12947">
    <property type="entry name" value="EGF_3"/>
    <property type="match status" value="1"/>
</dbReference>
<feature type="region of interest" description="Disordered" evidence="7">
    <location>
        <begin position="105"/>
        <end position="228"/>
    </location>
</feature>
<keyword evidence="1 5" id="KW-0245">EGF-like domain</keyword>
<name>K1QNB2_MAGGI</name>
<protein>
    <submittedName>
        <fullName evidence="9">Delta-like protein 2</fullName>
    </submittedName>
</protein>
<dbReference type="PROSITE" id="PS00010">
    <property type="entry name" value="ASX_HYDROXYL"/>
    <property type="match status" value="1"/>
</dbReference>
<dbReference type="InterPro" id="IPR001368">
    <property type="entry name" value="TNFR/NGFR_Cys_rich_reg"/>
</dbReference>
<evidence type="ECO:0000256" key="5">
    <source>
        <dbReference type="PROSITE-ProRule" id="PRU00076"/>
    </source>
</evidence>
<feature type="region of interest" description="Disordered" evidence="7">
    <location>
        <begin position="1"/>
        <end position="24"/>
    </location>
</feature>
<dbReference type="CDD" id="cd00054">
    <property type="entry name" value="EGF_CA"/>
    <property type="match status" value="1"/>
</dbReference>
<dbReference type="PROSITE" id="PS01186">
    <property type="entry name" value="EGF_2"/>
    <property type="match status" value="1"/>
</dbReference>
<feature type="transmembrane region" description="Helical" evidence="8">
    <location>
        <begin position="1543"/>
        <end position="1564"/>
    </location>
</feature>
<keyword evidence="8" id="KW-1133">Transmembrane helix</keyword>
<keyword evidence="8" id="KW-0472">Membrane</keyword>
<evidence type="ECO:0000313" key="9">
    <source>
        <dbReference type="EMBL" id="EKC35403.1"/>
    </source>
</evidence>
<feature type="transmembrane region" description="Helical" evidence="8">
    <location>
        <begin position="1457"/>
        <end position="1477"/>
    </location>
</feature>
<organism evidence="9">
    <name type="scientific">Magallana gigas</name>
    <name type="common">Pacific oyster</name>
    <name type="synonym">Crassostrea gigas</name>
    <dbReference type="NCBI Taxonomy" id="29159"/>
    <lineage>
        <taxon>Eukaryota</taxon>
        <taxon>Metazoa</taxon>
        <taxon>Spiralia</taxon>
        <taxon>Lophotrochozoa</taxon>
        <taxon>Mollusca</taxon>
        <taxon>Bivalvia</taxon>
        <taxon>Autobranchia</taxon>
        <taxon>Pteriomorphia</taxon>
        <taxon>Ostreida</taxon>
        <taxon>Ostreoidea</taxon>
        <taxon>Ostreidae</taxon>
        <taxon>Magallana</taxon>
    </lineage>
</organism>
<dbReference type="InterPro" id="IPR001881">
    <property type="entry name" value="EGF-like_Ca-bd_dom"/>
</dbReference>
<dbReference type="Gene3D" id="2.10.25.10">
    <property type="entry name" value="Laminin"/>
    <property type="match status" value="1"/>
</dbReference>
<dbReference type="InterPro" id="IPR000742">
    <property type="entry name" value="EGF"/>
</dbReference>
<evidence type="ECO:0000256" key="3">
    <source>
        <dbReference type="ARBA" id="ARBA00022737"/>
    </source>
</evidence>
<keyword evidence="4 6" id="KW-1015">Disulfide bond</keyword>
<feature type="transmembrane region" description="Helical" evidence="8">
    <location>
        <begin position="1046"/>
        <end position="1068"/>
    </location>
</feature>
<sequence>MYGSTEIFNRRGTDNNYEDIDSDMDFEMPPLESDADVLSDVSLPLPSPPAFVKQASKEARSPLRSFAYDEAPTAMSLPLSPFGDFGGGTYITIAASPSASTVDRNHFVFPPTSPTATNNSRPPDNEAEILPPPPPELQSNGEASGGSLLPPPPKVFHPPQKPSWHKSVPSSSKNGGPEHGSSKNGGPEYAKIQRQGNTRQEPDNGAQRGEPATEGPTRGGSVKRKNIPSSLIGGVYSKMNITGTQVHITVYAPKRFFTQKIEVFFHQDKPAYVVKNPYKVQAYDVMEPRLKNLNSSICHKSHCPQGCDEDTGQCIYVNECRDGSFRCHEDAGCLNMIGSYYCICSPPFYGDGKSCEECNAPCRPGTYQTGICGNNQQKKCIDCTSQCDKGFYMYSKCGKMDDASCRMCYGECSENQYEYQRCSRQQNRVCKERGELKPPVVSGNVIVEDRDDTYKNGMATVHHRESGASQNTQSFMFSKGSGFYIEVALKYLNPSPIFSPVNHSRQNELDSFTGDKAVLESYCPYPMPVRHELYYKTHKNITYKEREKYGHTLIRPCKTYTQHGQYPPQDEGREGAIMCSQPGPVSGVFSTLDSQFTTSTSIWVEKSESCLLSNGACLNCTRHCARQMLLKGGECAISGGDNGQSPRLPECFTCCTQNNCSDVCKNYHDYICQTESCKQGDLIEFRLRPVYHPKNDFLCHMTLVPNQKLLELEYTIKHYYNTLMTQSFSIYGDETWQKTGKLKSDKHIVKVEVKSMLEVIPDIIEGSPGQRDVTVGLYKTSGDSVRSSYIQGTSAPVRAMKPYRETSHTFGEKHCDDDALENLVSIKSEDPYNHLQTLQGRYLGNFTYVITNSSAQALVNFEVSKHSSILFSLYPGATLKEGSLRGNITHNSTHWNLNVTGEVVSCPGILNVNITDPDYPGRPLYQYDIQVKCPPDFSLVFSVPSGDSSQSHKQFIVSVRDNVRKYQLHVYRASASQLGTLSERKTRTVHSTEAVVPPHFSVPFIVSVCGGVLLLIFISAFGIVVKFGQPLGDVLRFRWSHLVLMVAYMTFQFIYAACVSLTVFYLVIIASNSDTTAFLKNYQHQRSVKTAFSNLELDHLQRHLQVELQRQNKIASSSKQQCEVQMRRAIQEFTEINRLLEKEVKDRVRVENIKDLLTRHTEDLLQQENYKSYIKHTKKVFSANIEDSYRSVERSKWLAGPDFLHKTVKNFRDLDNLPTKPFMEWLGIQQSLTQISGDDITIPLPLTPRLSKVFNSGPTSQHNLKGSFDRPERTVHKHNMWFFADDPFSARENQTRSSKGQGHSTQEPTYSLLLENYKSYIKHTKKVFSANIEDSYRSVERSKWLAGPDFLHKTVKNFRDLDNLPTKPFMEWLGIQQSLTQISGDDITIPLPQTPRLSKVFNSGPTSQHNLKGSFDRPERTVHKHNMWFFADDPFTARENQTRSSKGQGHSTQEPRYSSYSGIYFVMAVIDIIWFLHRMFKAVAVARLLLYGYPIFVGIREKTNERNPDGSARRQSQIFQSGAAKTFKKFFIKTLSSMFVPKVIATIFVCLFIYLTSVTTFHFVNRETFSYLGYYNNMDDLLKLNEDFVNHRIESHASRINTMEYPTYQEIMNMYVQRHLFLHRTLESQWRHLQEAHSGFYCRYKQSLDPGAKCSDALGSRFGDRAMEVCSFEQIEPNFYSNGHVSDSSVAEIQMDAFLTNIRKLISDTCYIILIYMSVIIIKELLATVIWLYLKRSAFINLRLIYEADKPPPTATGRER</sequence>
<feature type="compositionally biased region" description="Pro residues" evidence="7">
    <location>
        <begin position="149"/>
        <end position="161"/>
    </location>
</feature>
<accession>K1QNB2</accession>
<gene>
    <name evidence="9" type="ORF">CGI_10021008</name>
</gene>
<dbReference type="EMBL" id="JH818046">
    <property type="protein sequence ID" value="EKC35403.1"/>
    <property type="molecule type" value="Genomic_DNA"/>
</dbReference>
<proteinExistence type="predicted"/>
<feature type="transmembrane region" description="Helical" evidence="8">
    <location>
        <begin position="1000"/>
        <end position="1025"/>
    </location>
</feature>
<dbReference type="InterPro" id="IPR000152">
    <property type="entry name" value="EGF-type_Asp/Asn_hydroxyl_site"/>
</dbReference>
<feature type="transmembrane region" description="Helical" evidence="8">
    <location>
        <begin position="1711"/>
        <end position="1734"/>
    </location>
</feature>
<evidence type="ECO:0000256" key="7">
    <source>
        <dbReference type="SAM" id="MobiDB-lite"/>
    </source>
</evidence>
<comment type="caution">
    <text evidence="5">Lacks conserved residue(s) required for the propagation of feature annotation.</text>
</comment>
<dbReference type="InterPro" id="IPR024731">
    <property type="entry name" value="NELL2-like_EGF"/>
</dbReference>
<feature type="disulfide bond" evidence="6">
    <location>
        <begin position="387"/>
        <end position="405"/>
    </location>
</feature>
<keyword evidence="8" id="KW-0812">Transmembrane</keyword>
<evidence type="ECO:0000256" key="1">
    <source>
        <dbReference type="ARBA" id="ARBA00022536"/>
    </source>
</evidence>
<evidence type="ECO:0000256" key="4">
    <source>
        <dbReference type="ARBA" id="ARBA00023157"/>
    </source>
</evidence>
<evidence type="ECO:0000256" key="2">
    <source>
        <dbReference type="ARBA" id="ARBA00022729"/>
    </source>
</evidence>
<dbReference type="SMART" id="SM00179">
    <property type="entry name" value="EGF_CA"/>
    <property type="match status" value="1"/>
</dbReference>
<evidence type="ECO:0000256" key="8">
    <source>
        <dbReference type="SAM" id="Phobius"/>
    </source>
</evidence>